<protein>
    <submittedName>
        <fullName evidence="8">Nitrate reductase</fullName>
    </submittedName>
</protein>
<feature type="transmembrane region" description="Helical" evidence="7">
    <location>
        <begin position="309"/>
        <end position="333"/>
    </location>
</feature>
<dbReference type="InterPro" id="IPR001248">
    <property type="entry name" value="Pur-cyt_permease"/>
</dbReference>
<gene>
    <name evidence="8" type="ORF">Scani_31920</name>
</gene>
<reference evidence="8 9" key="1">
    <citation type="submission" date="2019-12" db="EMBL/GenBank/DDBJ databases">
        <title>Whole genome shotgun sequence of Streptomyces caniferus NBRC 15389.</title>
        <authorList>
            <person name="Ichikawa N."/>
            <person name="Kimura A."/>
            <person name="Kitahashi Y."/>
            <person name="Komaki H."/>
            <person name="Tamura T."/>
        </authorList>
    </citation>
    <scope>NUCLEOTIDE SEQUENCE [LARGE SCALE GENOMIC DNA]</scope>
    <source>
        <strain evidence="8 9">NBRC 15389</strain>
    </source>
</reference>
<evidence type="ECO:0000256" key="2">
    <source>
        <dbReference type="ARBA" id="ARBA00008974"/>
    </source>
</evidence>
<evidence type="ECO:0000313" key="8">
    <source>
        <dbReference type="EMBL" id="GFE06924.1"/>
    </source>
</evidence>
<feature type="transmembrane region" description="Helical" evidence="7">
    <location>
        <begin position="415"/>
        <end position="442"/>
    </location>
</feature>
<feature type="transmembrane region" description="Helical" evidence="7">
    <location>
        <begin position="229"/>
        <end position="247"/>
    </location>
</feature>
<dbReference type="CDD" id="cd11485">
    <property type="entry name" value="SLC-NCS1sbd_YbbW-like"/>
    <property type="match status" value="1"/>
</dbReference>
<comment type="caution">
    <text evidence="8">The sequence shown here is derived from an EMBL/GenBank/DDBJ whole genome shotgun (WGS) entry which is preliminary data.</text>
</comment>
<feature type="compositionally biased region" description="Pro residues" evidence="6">
    <location>
        <begin position="24"/>
        <end position="34"/>
    </location>
</feature>
<dbReference type="GO" id="GO:0015205">
    <property type="term" value="F:nucleobase transmembrane transporter activity"/>
    <property type="evidence" value="ECO:0007669"/>
    <property type="project" value="TreeGrafter"/>
</dbReference>
<name>A0A640S809_9ACTN</name>
<evidence type="ECO:0000313" key="9">
    <source>
        <dbReference type="Proteomes" id="UP000435837"/>
    </source>
</evidence>
<dbReference type="EMBL" id="BLIN01000003">
    <property type="protein sequence ID" value="GFE06924.1"/>
    <property type="molecule type" value="Genomic_DNA"/>
</dbReference>
<dbReference type="AlphaFoldDB" id="A0A640S809"/>
<evidence type="ECO:0000256" key="3">
    <source>
        <dbReference type="ARBA" id="ARBA00022692"/>
    </source>
</evidence>
<feature type="transmembrane region" description="Helical" evidence="7">
    <location>
        <begin position="154"/>
        <end position="179"/>
    </location>
</feature>
<dbReference type="Proteomes" id="UP000435837">
    <property type="component" value="Unassembled WGS sequence"/>
</dbReference>
<dbReference type="PANTHER" id="PTHR30618">
    <property type="entry name" value="NCS1 FAMILY PURINE/PYRIMIDINE TRANSPORTER"/>
    <property type="match status" value="1"/>
</dbReference>
<evidence type="ECO:0000256" key="7">
    <source>
        <dbReference type="SAM" id="Phobius"/>
    </source>
</evidence>
<feature type="transmembrane region" description="Helical" evidence="7">
    <location>
        <begin position="80"/>
        <end position="101"/>
    </location>
</feature>
<dbReference type="Pfam" id="PF02133">
    <property type="entry name" value="Transp_cyt_pur"/>
    <property type="match status" value="1"/>
</dbReference>
<dbReference type="NCBIfam" id="TIGR00800">
    <property type="entry name" value="ncs1"/>
    <property type="match status" value="1"/>
</dbReference>
<comment type="subcellular location">
    <subcellularLocation>
        <location evidence="1">Membrane</location>
        <topology evidence="1">Multi-pass membrane protein</topology>
    </subcellularLocation>
</comment>
<dbReference type="InterPro" id="IPR045225">
    <property type="entry name" value="Uracil/uridine/allantoin_perm"/>
</dbReference>
<keyword evidence="4 7" id="KW-1133">Transmembrane helix</keyword>
<evidence type="ECO:0000256" key="1">
    <source>
        <dbReference type="ARBA" id="ARBA00004141"/>
    </source>
</evidence>
<organism evidence="8 9">
    <name type="scientific">Streptomyces caniferus</name>
    <dbReference type="NCBI Taxonomy" id="285557"/>
    <lineage>
        <taxon>Bacteria</taxon>
        <taxon>Bacillati</taxon>
        <taxon>Actinomycetota</taxon>
        <taxon>Actinomycetes</taxon>
        <taxon>Kitasatosporales</taxon>
        <taxon>Streptomycetaceae</taxon>
        <taxon>Streptomyces</taxon>
    </lineage>
</organism>
<feature type="transmembrane region" description="Helical" evidence="7">
    <location>
        <begin position="267"/>
        <end position="288"/>
    </location>
</feature>
<keyword evidence="5 7" id="KW-0472">Membrane</keyword>
<feature type="transmembrane region" description="Helical" evidence="7">
    <location>
        <begin position="463"/>
        <end position="485"/>
    </location>
</feature>
<comment type="similarity">
    <text evidence="2">Belongs to the purine-cytosine permease (2.A.39) family.</text>
</comment>
<feature type="transmembrane region" description="Helical" evidence="7">
    <location>
        <begin position="505"/>
        <end position="527"/>
    </location>
</feature>
<feature type="transmembrane region" description="Helical" evidence="7">
    <location>
        <begin position="107"/>
        <end position="125"/>
    </location>
</feature>
<dbReference type="Gene3D" id="1.10.4160.10">
    <property type="entry name" value="Hydantoin permease"/>
    <property type="match status" value="1"/>
</dbReference>
<feature type="region of interest" description="Disordered" evidence="6">
    <location>
        <begin position="1"/>
        <end position="46"/>
    </location>
</feature>
<accession>A0A640S809</accession>
<evidence type="ECO:0000256" key="5">
    <source>
        <dbReference type="ARBA" id="ARBA00023136"/>
    </source>
</evidence>
<feature type="compositionally biased region" description="Low complexity" evidence="6">
    <location>
        <begin position="1"/>
        <end position="14"/>
    </location>
</feature>
<evidence type="ECO:0000256" key="4">
    <source>
        <dbReference type="ARBA" id="ARBA00022989"/>
    </source>
</evidence>
<proteinExistence type="inferred from homology"/>
<feature type="transmembrane region" description="Helical" evidence="7">
    <location>
        <begin position="199"/>
        <end position="217"/>
    </location>
</feature>
<sequence length="542" mass="57752">MLRRPATGRPAPGRKGPRMSATPSPVPPELPIAPPGQLTAPDGRVEPAPGAIAVHGRYVNDDLRPVPLSERRWTTYNFTALWVGMAHNIPSWTLASGLVALGMDWKQAVFTIALANVVVLVPMLLTGHAGPKYGIPFPVLARASFGLRGANLPALVRAAVACCWFGIQTWIGGQGIYVLLGKIFGGDWAGAASVGGYPWTLWLCFLVFWAVELAIIHRGMETLRRFENWAAPFVLVGALALLGWMAAKAGGFGALLDQPSALGWGEHFWPVFFPSLMGMIGFWATLSLNIPDFTRFGAGQRAQVWGQSLGLPTTMTAFALLSVLVTSGSQAVYGAPIWDPVALAGKSDSVFGLLFALVTVLIATISVNIAANVVSPAYDLAHLAPKLINFRTGALITGVVGVIILPWKLTATPELYIFTWLGVVGGLLGTVAGILIADYWIIRRTVLDLADLYRPGGRYWYSAGWNWRAVLAFVVGGLLAVGGSYSQPGKGPFPADGLIPFLRPLADYGWAVGLATGLTLYTVLMVMAPGRSARPERTGSTG</sequence>
<feature type="transmembrane region" description="Helical" evidence="7">
    <location>
        <begin position="353"/>
        <end position="375"/>
    </location>
</feature>
<feature type="transmembrane region" description="Helical" evidence="7">
    <location>
        <begin position="387"/>
        <end position="409"/>
    </location>
</feature>
<dbReference type="InterPro" id="IPR012681">
    <property type="entry name" value="NCS1"/>
</dbReference>
<keyword evidence="3 7" id="KW-0812">Transmembrane</keyword>
<evidence type="ECO:0000256" key="6">
    <source>
        <dbReference type="SAM" id="MobiDB-lite"/>
    </source>
</evidence>
<dbReference type="GO" id="GO:0005886">
    <property type="term" value="C:plasma membrane"/>
    <property type="evidence" value="ECO:0007669"/>
    <property type="project" value="TreeGrafter"/>
</dbReference>
<dbReference type="PANTHER" id="PTHR30618:SF0">
    <property type="entry name" value="PURINE-URACIL PERMEASE NCS1"/>
    <property type="match status" value="1"/>
</dbReference>